<dbReference type="Gene3D" id="1.25.40.10">
    <property type="entry name" value="Tetratricopeptide repeat domain"/>
    <property type="match status" value="3"/>
</dbReference>
<evidence type="ECO:0000313" key="3">
    <source>
        <dbReference type="EMBL" id="SHF86051.1"/>
    </source>
</evidence>
<dbReference type="InterPro" id="IPR011990">
    <property type="entry name" value="TPR-like_helical_dom_sf"/>
</dbReference>
<sequence>MKKTVSFFLFLVLLCNSAVLLAQTEPEEIKQEPDKFQDYFYESLKQKGIENYDKAITALEQCLKLKPNDAVVYSEMGKNYFALKKYDESYVSFEKATQIDPKNKWFWVGMYEASYADKNYGRALISINKLITFDEIYKEDLTSLYMVTQQYDKALVLINELNETIGKTDLRENYKMQILSQGNFQNTEIDNLIVQIEKNPKEQSNYVNLIRLYLNNGDTKKAFDITKKLEAAIPNSAWAQVGMFKYYLVNKENEKAIKSMNVALASPEIDSAIKHQILNEFLIFVTKNPQYGPDLEKAITYFDKDPNINVAKEIGKYYHNKKQWDKAIYYYELSLKNSSGQDVETNLLLLQAYVETKQFELVAKKATPLVETFPTQPQFYYYSGMAYNQLQQFKKAKEMLEMGMDYVVDDLPLEINFNIQLGEAYNGLGDFKKKEQYFSKANQLLKNKK</sequence>
<dbReference type="RefSeq" id="WP_073367811.1">
    <property type="nucleotide sequence ID" value="NZ_FQWB01000001.1"/>
</dbReference>
<dbReference type="Pfam" id="PF13181">
    <property type="entry name" value="TPR_8"/>
    <property type="match status" value="2"/>
</dbReference>
<organism evidence="3 4">
    <name type="scientific">Flavobacterium fluvii</name>
    <dbReference type="NCBI Taxonomy" id="468056"/>
    <lineage>
        <taxon>Bacteria</taxon>
        <taxon>Pseudomonadati</taxon>
        <taxon>Bacteroidota</taxon>
        <taxon>Flavobacteriia</taxon>
        <taxon>Flavobacteriales</taxon>
        <taxon>Flavobacteriaceae</taxon>
        <taxon>Flavobacterium</taxon>
    </lineage>
</organism>
<feature type="signal peptide" evidence="2">
    <location>
        <begin position="1"/>
        <end position="22"/>
    </location>
</feature>
<name>A0A1M5F4G4_9FLAO</name>
<dbReference type="EMBL" id="FQWB01000001">
    <property type="protein sequence ID" value="SHF86051.1"/>
    <property type="molecule type" value="Genomic_DNA"/>
</dbReference>
<dbReference type="SUPFAM" id="SSF48452">
    <property type="entry name" value="TPR-like"/>
    <property type="match status" value="1"/>
</dbReference>
<keyword evidence="2" id="KW-0732">Signal</keyword>
<proteinExistence type="predicted"/>
<dbReference type="PANTHER" id="PTHR12558:SF13">
    <property type="entry name" value="CELL DIVISION CYCLE PROTEIN 27 HOMOLOG"/>
    <property type="match status" value="1"/>
</dbReference>
<dbReference type="OrthoDB" id="1465784at2"/>
<dbReference type="Proteomes" id="UP000184516">
    <property type="component" value="Unassembled WGS sequence"/>
</dbReference>
<evidence type="ECO:0000313" key="4">
    <source>
        <dbReference type="Proteomes" id="UP000184516"/>
    </source>
</evidence>
<feature type="chain" id="PRO_5012183474" evidence="2">
    <location>
        <begin position="23"/>
        <end position="449"/>
    </location>
</feature>
<keyword evidence="4" id="KW-1185">Reference proteome</keyword>
<dbReference type="STRING" id="468056.SAMN05443549_101605"/>
<feature type="repeat" description="TPR" evidence="1">
    <location>
        <begin position="70"/>
        <end position="103"/>
    </location>
</feature>
<gene>
    <name evidence="3" type="ORF">SAMN05443549_101605</name>
</gene>
<dbReference type="SMART" id="SM00028">
    <property type="entry name" value="TPR"/>
    <property type="match status" value="5"/>
</dbReference>
<evidence type="ECO:0000256" key="2">
    <source>
        <dbReference type="SAM" id="SignalP"/>
    </source>
</evidence>
<accession>A0A1M5F4G4</accession>
<dbReference type="PROSITE" id="PS50005">
    <property type="entry name" value="TPR"/>
    <property type="match status" value="1"/>
</dbReference>
<dbReference type="AlphaFoldDB" id="A0A1M5F4G4"/>
<reference evidence="4" key="1">
    <citation type="submission" date="2016-11" db="EMBL/GenBank/DDBJ databases">
        <authorList>
            <person name="Varghese N."/>
            <person name="Submissions S."/>
        </authorList>
    </citation>
    <scope>NUCLEOTIDE SEQUENCE [LARGE SCALE GENOMIC DNA]</scope>
    <source>
        <strain evidence="4">DSM 19978</strain>
    </source>
</reference>
<evidence type="ECO:0000256" key="1">
    <source>
        <dbReference type="PROSITE-ProRule" id="PRU00339"/>
    </source>
</evidence>
<protein>
    <submittedName>
        <fullName evidence="3">Tetratricopeptide repeat-containing protein</fullName>
    </submittedName>
</protein>
<keyword evidence="1" id="KW-0802">TPR repeat</keyword>
<dbReference type="PANTHER" id="PTHR12558">
    <property type="entry name" value="CELL DIVISION CYCLE 16,23,27"/>
    <property type="match status" value="1"/>
</dbReference>
<dbReference type="InterPro" id="IPR019734">
    <property type="entry name" value="TPR_rpt"/>
</dbReference>